<dbReference type="EMBL" id="BAAAEI010000031">
    <property type="protein sequence ID" value="GAA0374661.1"/>
    <property type="molecule type" value="Genomic_DNA"/>
</dbReference>
<dbReference type="RefSeq" id="WP_102794416.1">
    <property type="nucleotide sequence ID" value="NZ_BAAAEI010000031.1"/>
</dbReference>
<keyword evidence="3" id="KW-1185">Reference proteome</keyword>
<dbReference type="Pfam" id="PF04203">
    <property type="entry name" value="Sortase"/>
    <property type="match status" value="1"/>
</dbReference>
<name>A0ABN0XWE0_9ALTE</name>
<sequence>MDPLSNWRSLLFYSLLVSGLVLLATGGHMQAKAWLAQYLISDAWQQALAEPDSKVKPWFYADTHVVAQLDFPHQHQRLTVLSGASGRNLAFGPGHLLASGELGNSAEKGVLIAGHNDTHFAFLQHLKTGEQFRMQLQNGTWQHFQVKEMRVVHQADTGFLHHSGLYLTTCYPYDSLAANTPWRLLVTAEQISLGENS</sequence>
<evidence type="ECO:0000256" key="1">
    <source>
        <dbReference type="ARBA" id="ARBA00022801"/>
    </source>
</evidence>
<proteinExistence type="predicted"/>
<comment type="caution">
    <text evidence="2">The sequence shown here is derived from an EMBL/GenBank/DDBJ whole genome shotgun (WGS) entry which is preliminary data.</text>
</comment>
<organism evidence="2 3">
    <name type="scientific">Bowmanella denitrificans</name>
    <dbReference type="NCBI Taxonomy" id="366582"/>
    <lineage>
        <taxon>Bacteria</taxon>
        <taxon>Pseudomonadati</taxon>
        <taxon>Pseudomonadota</taxon>
        <taxon>Gammaproteobacteria</taxon>
        <taxon>Alteromonadales</taxon>
        <taxon>Alteromonadaceae</taxon>
        <taxon>Bowmanella</taxon>
    </lineage>
</organism>
<dbReference type="InterPro" id="IPR005754">
    <property type="entry name" value="Sortase"/>
</dbReference>
<dbReference type="SUPFAM" id="SSF63817">
    <property type="entry name" value="Sortase"/>
    <property type="match status" value="1"/>
</dbReference>
<evidence type="ECO:0000313" key="3">
    <source>
        <dbReference type="Proteomes" id="UP001501757"/>
    </source>
</evidence>
<dbReference type="InterPro" id="IPR041999">
    <property type="entry name" value="Sortase_D_1"/>
</dbReference>
<dbReference type="Gene3D" id="2.40.260.10">
    <property type="entry name" value="Sortase"/>
    <property type="match status" value="1"/>
</dbReference>
<protein>
    <submittedName>
        <fullName evidence="2">Class GN sortase</fullName>
    </submittedName>
</protein>
<dbReference type="NCBIfam" id="TIGR03784">
    <property type="entry name" value="marine_sortase"/>
    <property type="match status" value="1"/>
</dbReference>
<gene>
    <name evidence="2" type="ORF">GCM10009092_43610</name>
</gene>
<dbReference type="InterPro" id="IPR023365">
    <property type="entry name" value="Sortase_dom-sf"/>
</dbReference>
<dbReference type="Proteomes" id="UP001501757">
    <property type="component" value="Unassembled WGS sequence"/>
</dbReference>
<evidence type="ECO:0000313" key="2">
    <source>
        <dbReference type="EMBL" id="GAA0374661.1"/>
    </source>
</evidence>
<dbReference type="CDD" id="cd05828">
    <property type="entry name" value="Sortase_D_1"/>
    <property type="match status" value="1"/>
</dbReference>
<dbReference type="InterPro" id="IPR022445">
    <property type="entry name" value="Sortase_proteobact_type"/>
</dbReference>
<keyword evidence="1" id="KW-0378">Hydrolase</keyword>
<dbReference type="NCBIfam" id="TIGR01076">
    <property type="entry name" value="sortase_fam"/>
    <property type="match status" value="1"/>
</dbReference>
<reference evidence="2 3" key="1">
    <citation type="journal article" date="2019" name="Int. J. Syst. Evol. Microbiol.">
        <title>The Global Catalogue of Microorganisms (GCM) 10K type strain sequencing project: providing services to taxonomists for standard genome sequencing and annotation.</title>
        <authorList>
            <consortium name="The Broad Institute Genomics Platform"/>
            <consortium name="The Broad Institute Genome Sequencing Center for Infectious Disease"/>
            <person name="Wu L."/>
            <person name="Ma J."/>
        </authorList>
    </citation>
    <scope>NUCLEOTIDE SEQUENCE [LARGE SCALE GENOMIC DNA]</scope>
    <source>
        <strain evidence="2 3">JCM 13378</strain>
    </source>
</reference>
<accession>A0ABN0XWE0</accession>